<dbReference type="EnsemblBacteria" id="ACO79123">
    <property type="protein sequence ID" value="ACO79123"/>
    <property type="gene ID" value="Avin_29570"/>
</dbReference>
<gene>
    <name evidence="1" type="ordered locus">Avin_29570</name>
</gene>
<dbReference type="KEGG" id="avn:Avin_29570"/>
<dbReference type="HOGENOM" id="CLU_2505650_0_0_6"/>
<keyword evidence="2" id="KW-1185">Reference proteome</keyword>
<reference evidence="1 2" key="1">
    <citation type="journal article" date="2009" name="J. Bacteriol.">
        <title>Genome sequence of Azotobacter vinelandii, an obligate aerobe specialized to support diverse anaerobic metabolic processes.</title>
        <authorList>
            <person name="Setubal J.C."/>
            <person name="dos Santos P."/>
            <person name="Goldman B.S."/>
            <person name="Ertesvag H."/>
            <person name="Espin G."/>
            <person name="Rubio L.M."/>
            <person name="Valla S."/>
            <person name="Almeida N.F."/>
            <person name="Balasubramanian D."/>
            <person name="Cromes L."/>
            <person name="Curatti L."/>
            <person name="Du Z."/>
            <person name="Godsy E."/>
            <person name="Goodner B."/>
            <person name="Hellner-Burris K."/>
            <person name="Hernandez J.A."/>
            <person name="Houmiel K."/>
            <person name="Imperial J."/>
            <person name="Kennedy C."/>
            <person name="Larson T.J."/>
            <person name="Latreille P."/>
            <person name="Ligon L.S."/>
            <person name="Lu J."/>
            <person name="Maerk M."/>
            <person name="Miller N.M."/>
            <person name="Norton S."/>
            <person name="O'Carroll I.P."/>
            <person name="Paulsen I."/>
            <person name="Raulfs E.C."/>
            <person name="Roemer R."/>
            <person name="Rosser J."/>
            <person name="Segura D."/>
            <person name="Slater S."/>
            <person name="Stricklin S.L."/>
            <person name="Studholme D.J."/>
            <person name="Sun J."/>
            <person name="Viana C.J."/>
            <person name="Wallin E."/>
            <person name="Wang B."/>
            <person name="Wheeler C."/>
            <person name="Zhu H."/>
            <person name="Dean D.R."/>
            <person name="Dixon R."/>
            <person name="Wood D."/>
        </authorList>
    </citation>
    <scope>NUCLEOTIDE SEQUENCE [LARGE SCALE GENOMIC DNA]</scope>
    <source>
        <strain evidence="2">DJ / ATCC BAA-1303</strain>
    </source>
</reference>
<name>C1DM36_AZOVD</name>
<dbReference type="AlphaFoldDB" id="C1DM36"/>
<sequence>MEGAGFIAQLFPGFSKKCLKNKRDGISIFFRRETPRVVRADFHGNFSIFEMVLQDCLSCSVDRYAWQSLFRSVASRISRFDLLAL</sequence>
<dbReference type="EMBL" id="CP001157">
    <property type="protein sequence ID" value="ACO79123.1"/>
    <property type="molecule type" value="Genomic_DNA"/>
</dbReference>
<evidence type="ECO:0000313" key="1">
    <source>
        <dbReference type="EMBL" id="ACO79123.1"/>
    </source>
</evidence>
<dbReference type="Proteomes" id="UP000002424">
    <property type="component" value="Chromosome"/>
</dbReference>
<protein>
    <submittedName>
        <fullName evidence="1">Uncharacterized protein</fullName>
    </submittedName>
</protein>
<proteinExistence type="predicted"/>
<organism evidence="1 2">
    <name type="scientific">Azotobacter vinelandii (strain DJ / ATCC BAA-1303)</name>
    <dbReference type="NCBI Taxonomy" id="322710"/>
    <lineage>
        <taxon>Bacteria</taxon>
        <taxon>Pseudomonadati</taxon>
        <taxon>Pseudomonadota</taxon>
        <taxon>Gammaproteobacteria</taxon>
        <taxon>Pseudomonadales</taxon>
        <taxon>Pseudomonadaceae</taxon>
        <taxon>Azotobacter</taxon>
    </lineage>
</organism>
<evidence type="ECO:0000313" key="2">
    <source>
        <dbReference type="Proteomes" id="UP000002424"/>
    </source>
</evidence>
<accession>C1DM36</accession>